<evidence type="ECO:0000256" key="7">
    <source>
        <dbReference type="ARBA" id="ARBA00023002"/>
    </source>
</evidence>
<comment type="cofactor">
    <cofactor evidence="1">
        <name>FMN</name>
        <dbReference type="ChEBI" id="CHEBI:58210"/>
    </cofactor>
</comment>
<keyword evidence="8" id="KW-0520">NAD</keyword>
<comment type="caution">
    <text evidence="12">The sequence shown here is derived from an EMBL/GenBank/DDBJ whole genome shotgun (WGS) entry which is preliminary data.</text>
</comment>
<dbReference type="Pfam" id="PF01207">
    <property type="entry name" value="Dus"/>
    <property type="match status" value="1"/>
</dbReference>
<keyword evidence="7" id="KW-0560">Oxidoreductase</keyword>
<evidence type="ECO:0000256" key="3">
    <source>
        <dbReference type="ARBA" id="ARBA00022643"/>
    </source>
</evidence>
<dbReference type="PANTHER" id="PTHR11082:SF31">
    <property type="entry name" value="TRNA-DIHYDROURIDINE(20A_20B) SYNTHASE [NAD(P)+]-LIKE"/>
    <property type="match status" value="1"/>
</dbReference>
<sequence length="356" mass="40101">MVGRQEIVSLFDDKPLVHVAAPMVRYSKLQFRTLVRKYGCDLCFSPMIVADSFVKSIKARDVEFTTNEGDSPLSVQFAANNANDFVEAAELVAPFCDGVDLNCGCPQRWAMKEGFGADLLSKPHIIHDIVRQLRNRLPQPFAMSVKMRILSDIRKTVDLCRSVEATGVSFLTVHGRTPKQRCEPVDLDALTQIQQATSCPIVANGDVRSLNDAVALHQATGCKGIMSARGLLQNPALFQGHSRTPLACVQDWIKLCLESEASFQCFHHHLVFMLEKVLPKHERHAFNVLRSMPEVLDFISQYFDISIPERSRIENFSSNIIYKDTAVRDGTYFSSKLMESNDKFEDYLDSCNLFDE</sequence>
<keyword evidence="5" id="KW-0819">tRNA processing</keyword>
<dbReference type="FunCoup" id="A0A482XPZ5">
    <property type="interactions" value="1014"/>
</dbReference>
<name>A0A482XPZ5_LAOST</name>
<dbReference type="InterPro" id="IPR018517">
    <property type="entry name" value="tRNA_hU_synthase_CS"/>
</dbReference>
<dbReference type="InterPro" id="IPR035587">
    <property type="entry name" value="DUS-like_FMN-bd"/>
</dbReference>
<dbReference type="SMR" id="A0A482XPZ5"/>
<evidence type="ECO:0000256" key="5">
    <source>
        <dbReference type="ARBA" id="ARBA00022694"/>
    </source>
</evidence>
<feature type="domain" description="DUS-like FMN-binding" evidence="11">
    <location>
        <begin position="20"/>
        <end position="286"/>
    </location>
</feature>
<dbReference type="EMBL" id="QKKF02003965">
    <property type="protein sequence ID" value="RZF47590.1"/>
    <property type="molecule type" value="Genomic_DNA"/>
</dbReference>
<dbReference type="Gene3D" id="3.20.20.70">
    <property type="entry name" value="Aldolase class I"/>
    <property type="match status" value="1"/>
</dbReference>
<dbReference type="FunFam" id="3.20.20.70:FF:000159">
    <property type="entry name" value="tRNA-dihydrouridine synthase 4"/>
    <property type="match status" value="1"/>
</dbReference>
<evidence type="ECO:0000256" key="1">
    <source>
        <dbReference type="ARBA" id="ARBA00001917"/>
    </source>
</evidence>
<accession>A0A482XPZ5</accession>
<dbReference type="SUPFAM" id="SSF51395">
    <property type="entry name" value="FMN-linked oxidoreductases"/>
    <property type="match status" value="1"/>
</dbReference>
<dbReference type="STRING" id="195883.A0A482XPZ5"/>
<dbReference type="GO" id="GO:0102267">
    <property type="term" value="F:tRNA-dihydrouridine20b synthase activity"/>
    <property type="evidence" value="ECO:0007669"/>
    <property type="project" value="UniProtKB-ARBA"/>
</dbReference>
<evidence type="ECO:0000256" key="9">
    <source>
        <dbReference type="ARBA" id="ARBA00071722"/>
    </source>
</evidence>
<evidence type="ECO:0000313" key="13">
    <source>
        <dbReference type="Proteomes" id="UP000291343"/>
    </source>
</evidence>
<evidence type="ECO:0000313" key="12">
    <source>
        <dbReference type="EMBL" id="RZF47590.1"/>
    </source>
</evidence>
<evidence type="ECO:0000256" key="10">
    <source>
        <dbReference type="ARBA" id="ARBA00078338"/>
    </source>
</evidence>
<dbReference type="AlphaFoldDB" id="A0A482XPZ5"/>
<dbReference type="InterPro" id="IPR013785">
    <property type="entry name" value="Aldolase_TIM"/>
</dbReference>
<dbReference type="InParanoid" id="A0A482XPZ5"/>
<evidence type="ECO:0000256" key="2">
    <source>
        <dbReference type="ARBA" id="ARBA00022630"/>
    </source>
</evidence>
<dbReference type="GO" id="GO:0050660">
    <property type="term" value="F:flavin adenine dinucleotide binding"/>
    <property type="evidence" value="ECO:0007669"/>
    <property type="project" value="InterPro"/>
</dbReference>
<keyword evidence="13" id="KW-1185">Reference proteome</keyword>
<dbReference type="CDD" id="cd02801">
    <property type="entry name" value="DUS_like_FMN"/>
    <property type="match status" value="1"/>
</dbReference>
<keyword evidence="2" id="KW-0285">Flavoprotein</keyword>
<keyword evidence="4" id="KW-0507">mRNA processing</keyword>
<protein>
    <recommendedName>
        <fullName evidence="9">tRNA-dihydrouridine(20a/20b) synthase [NAD(P)+]</fullName>
    </recommendedName>
    <alternativeName>
        <fullName evidence="10">tRNA-dihydrouridine synthase 4</fullName>
    </alternativeName>
</protein>
<proteinExistence type="predicted"/>
<evidence type="ECO:0000259" key="11">
    <source>
        <dbReference type="Pfam" id="PF01207"/>
    </source>
</evidence>
<organism evidence="12 13">
    <name type="scientific">Laodelphax striatellus</name>
    <name type="common">Small brown planthopper</name>
    <name type="synonym">Delphax striatella</name>
    <dbReference type="NCBI Taxonomy" id="195883"/>
    <lineage>
        <taxon>Eukaryota</taxon>
        <taxon>Metazoa</taxon>
        <taxon>Ecdysozoa</taxon>
        <taxon>Arthropoda</taxon>
        <taxon>Hexapoda</taxon>
        <taxon>Insecta</taxon>
        <taxon>Pterygota</taxon>
        <taxon>Neoptera</taxon>
        <taxon>Paraneoptera</taxon>
        <taxon>Hemiptera</taxon>
        <taxon>Auchenorrhyncha</taxon>
        <taxon>Fulgoroidea</taxon>
        <taxon>Delphacidae</taxon>
        <taxon>Criomorphinae</taxon>
        <taxon>Laodelphax</taxon>
    </lineage>
</organism>
<dbReference type="PROSITE" id="PS01136">
    <property type="entry name" value="UPF0034"/>
    <property type="match status" value="1"/>
</dbReference>
<evidence type="ECO:0000256" key="6">
    <source>
        <dbReference type="ARBA" id="ARBA00022857"/>
    </source>
</evidence>
<dbReference type="GO" id="GO:0102266">
    <property type="term" value="F:tRNA-dihydrouridine20a synthase activity"/>
    <property type="evidence" value="ECO:0007669"/>
    <property type="project" value="UniProtKB-ARBA"/>
</dbReference>
<reference evidence="12 13" key="1">
    <citation type="journal article" date="2017" name="Gigascience">
        <title>Genome sequence of the small brown planthopper, Laodelphax striatellus.</title>
        <authorList>
            <person name="Zhu J."/>
            <person name="Jiang F."/>
            <person name="Wang X."/>
            <person name="Yang P."/>
            <person name="Bao Y."/>
            <person name="Zhao W."/>
            <person name="Wang W."/>
            <person name="Lu H."/>
            <person name="Wang Q."/>
            <person name="Cui N."/>
            <person name="Li J."/>
            <person name="Chen X."/>
            <person name="Luo L."/>
            <person name="Yu J."/>
            <person name="Kang L."/>
            <person name="Cui F."/>
        </authorList>
    </citation>
    <scope>NUCLEOTIDE SEQUENCE [LARGE SCALE GENOMIC DNA]</scope>
    <source>
        <strain evidence="12">Lst14</strain>
    </source>
</reference>
<evidence type="ECO:0000256" key="4">
    <source>
        <dbReference type="ARBA" id="ARBA00022664"/>
    </source>
</evidence>
<dbReference type="OrthoDB" id="9977870at2759"/>
<dbReference type="GO" id="GO:0006397">
    <property type="term" value="P:mRNA processing"/>
    <property type="evidence" value="ECO:0007669"/>
    <property type="project" value="UniProtKB-KW"/>
</dbReference>
<keyword evidence="3" id="KW-0288">FMN</keyword>
<keyword evidence="6" id="KW-0521">NADP</keyword>
<dbReference type="Proteomes" id="UP000291343">
    <property type="component" value="Unassembled WGS sequence"/>
</dbReference>
<dbReference type="PANTHER" id="PTHR11082">
    <property type="entry name" value="TRNA-DIHYDROURIDINE SYNTHASE"/>
    <property type="match status" value="1"/>
</dbReference>
<gene>
    <name evidence="12" type="ORF">LSTR_LSTR012212</name>
</gene>
<evidence type="ECO:0000256" key="8">
    <source>
        <dbReference type="ARBA" id="ARBA00023027"/>
    </source>
</evidence>